<keyword evidence="3" id="KW-1003">Cell membrane</keyword>
<dbReference type="PANTHER" id="PTHR23513:SF11">
    <property type="entry name" value="STAPHYLOFERRIN A TRANSPORTER"/>
    <property type="match status" value="1"/>
</dbReference>
<dbReference type="Proteomes" id="UP000272706">
    <property type="component" value="Unassembled WGS sequence"/>
</dbReference>
<evidence type="ECO:0000256" key="6">
    <source>
        <dbReference type="ARBA" id="ARBA00023136"/>
    </source>
</evidence>
<evidence type="ECO:0000256" key="2">
    <source>
        <dbReference type="ARBA" id="ARBA00022448"/>
    </source>
</evidence>
<dbReference type="Pfam" id="PF05977">
    <property type="entry name" value="MFS_3"/>
    <property type="match status" value="1"/>
</dbReference>
<feature type="transmembrane region" description="Helical" evidence="8">
    <location>
        <begin position="117"/>
        <end position="137"/>
    </location>
</feature>
<dbReference type="SUPFAM" id="SSF103473">
    <property type="entry name" value="MFS general substrate transporter"/>
    <property type="match status" value="1"/>
</dbReference>
<dbReference type="RefSeq" id="WP_120018974.1">
    <property type="nucleotide sequence ID" value="NZ_QZWZ01000064.1"/>
</dbReference>
<gene>
    <name evidence="9" type="ORF">D3227_36580</name>
</gene>
<feature type="transmembrane region" description="Helical" evidence="8">
    <location>
        <begin position="360"/>
        <end position="379"/>
    </location>
</feature>
<accession>A0A3A5JY79</accession>
<evidence type="ECO:0000256" key="7">
    <source>
        <dbReference type="SAM" id="MobiDB-lite"/>
    </source>
</evidence>
<feature type="transmembrane region" description="Helical" evidence="8">
    <location>
        <begin position="269"/>
        <end position="287"/>
    </location>
</feature>
<feature type="transmembrane region" description="Helical" evidence="8">
    <location>
        <begin position="89"/>
        <end position="111"/>
    </location>
</feature>
<dbReference type="PANTHER" id="PTHR23513">
    <property type="entry name" value="INTEGRAL MEMBRANE EFFLUX PROTEIN-RELATED"/>
    <property type="match status" value="1"/>
</dbReference>
<organism evidence="9 10">
    <name type="scientific">Mesorhizobium waimense</name>
    <dbReference type="NCBI Taxonomy" id="1300307"/>
    <lineage>
        <taxon>Bacteria</taxon>
        <taxon>Pseudomonadati</taxon>
        <taxon>Pseudomonadota</taxon>
        <taxon>Alphaproteobacteria</taxon>
        <taxon>Hyphomicrobiales</taxon>
        <taxon>Phyllobacteriaceae</taxon>
        <taxon>Mesorhizobium</taxon>
    </lineage>
</organism>
<evidence type="ECO:0000256" key="8">
    <source>
        <dbReference type="SAM" id="Phobius"/>
    </source>
</evidence>
<keyword evidence="10" id="KW-1185">Reference proteome</keyword>
<evidence type="ECO:0000256" key="1">
    <source>
        <dbReference type="ARBA" id="ARBA00004651"/>
    </source>
</evidence>
<dbReference type="InterPro" id="IPR036259">
    <property type="entry name" value="MFS_trans_sf"/>
</dbReference>
<feature type="transmembrane region" description="Helical" evidence="8">
    <location>
        <begin position="385"/>
        <end position="406"/>
    </location>
</feature>
<dbReference type="CDD" id="cd06173">
    <property type="entry name" value="MFS_MefA_like"/>
    <property type="match status" value="1"/>
</dbReference>
<evidence type="ECO:0000256" key="4">
    <source>
        <dbReference type="ARBA" id="ARBA00022692"/>
    </source>
</evidence>
<dbReference type="Gene3D" id="1.20.1250.20">
    <property type="entry name" value="MFS general substrate transporter like domains"/>
    <property type="match status" value="1"/>
</dbReference>
<comment type="caution">
    <text evidence="9">The sequence shown here is derived from an EMBL/GenBank/DDBJ whole genome shotgun (WGS) entry which is preliminary data.</text>
</comment>
<keyword evidence="6 8" id="KW-0472">Membrane</keyword>
<evidence type="ECO:0000256" key="5">
    <source>
        <dbReference type="ARBA" id="ARBA00022989"/>
    </source>
</evidence>
<evidence type="ECO:0000256" key="3">
    <source>
        <dbReference type="ARBA" id="ARBA00022475"/>
    </source>
</evidence>
<dbReference type="OrthoDB" id="9809918at2"/>
<feature type="transmembrane region" description="Helical" evidence="8">
    <location>
        <begin position="299"/>
        <end position="321"/>
    </location>
</feature>
<name>A0A3A5JY79_9HYPH</name>
<feature type="region of interest" description="Disordered" evidence="7">
    <location>
        <begin position="518"/>
        <end position="551"/>
    </location>
</feature>
<dbReference type="AlphaFoldDB" id="A0A3A5JY79"/>
<keyword evidence="2" id="KW-0813">Transport</keyword>
<feature type="compositionally biased region" description="Basic and acidic residues" evidence="7">
    <location>
        <begin position="518"/>
        <end position="543"/>
    </location>
</feature>
<protein>
    <submittedName>
        <fullName evidence="9">MFS transporter</fullName>
    </submittedName>
</protein>
<dbReference type="EMBL" id="QZWZ01000064">
    <property type="protein sequence ID" value="RJT27233.1"/>
    <property type="molecule type" value="Genomic_DNA"/>
</dbReference>
<feature type="transmembrane region" description="Helical" evidence="8">
    <location>
        <begin position="61"/>
        <end position="82"/>
    </location>
</feature>
<feature type="transmembrane region" description="Helical" evidence="8">
    <location>
        <begin position="327"/>
        <end position="348"/>
    </location>
</feature>
<sequence length="551" mass="58763">MSTGAHGEADAIAPTTFSPLKNQTFRSIWLSTQVSSIGWMMHTVAIGWLMATISPSDLMVALVQASSTLPAFILSVFAGAIADSFSRRGVLLVGRSLIALASAILTGLLALGIVDPWIILGVGFLIGCGFALSDPAWQASVGDIVDRRDLPAAVTLINIGFNTVRSVGPALGGIVVASFGPLTTLVLSTLSYVVPLGTIWHSNWTVRSSPLPRERMITAIYDGARFTAISSEIKAAIARGALFGFSGIAILALLPLVVRDHLNAGPFDYGVLMAGFGIGALFGGVNAARFRRLMSQERLVMLACLACAACAFFVAVASSVAVAATALALGGTGWVTAWSGLGISVQLASPRWIVGRTVSIYYAVTYGGIAAGSWVWGAAAEHYSLTSALVGSAGALVLVAATGLLLPVLENKESDHVALEGFEAPVVAVELRPRSGPIIVKIEYQIPDENTNAYLSLMHERRLAQSRVGARHWTVERDLQEPCQWTESFRTPTWTDYLRLNHRLTAADKELDERLQELHSGEHPPRKKLSIERPAGHPRKADHISPFIARI</sequence>
<proteinExistence type="predicted"/>
<keyword evidence="5 8" id="KW-1133">Transmembrane helix</keyword>
<comment type="subcellular location">
    <subcellularLocation>
        <location evidence="1">Cell membrane</location>
        <topology evidence="1">Multi-pass membrane protein</topology>
    </subcellularLocation>
</comment>
<keyword evidence="4 8" id="KW-0812">Transmembrane</keyword>
<feature type="transmembrane region" description="Helical" evidence="8">
    <location>
        <begin position="236"/>
        <end position="257"/>
    </location>
</feature>
<reference evidence="9 10" key="1">
    <citation type="submission" date="2018-09" db="EMBL/GenBank/DDBJ databases">
        <title>Mesorhizobium carmichaelinearum sp. nov. isolated from Carmichaelinea spp. root nodules in New Zealand.</title>
        <authorList>
            <person name="De Meyer S.E."/>
        </authorList>
    </citation>
    <scope>NUCLEOTIDE SEQUENCE [LARGE SCALE GENOMIC DNA]</scope>
    <source>
        <strain evidence="9 10">ICMP19557</strain>
    </source>
</reference>
<feature type="transmembrane region" description="Helical" evidence="8">
    <location>
        <begin position="28"/>
        <end position="49"/>
    </location>
</feature>
<dbReference type="InterPro" id="IPR010290">
    <property type="entry name" value="TM_effector"/>
</dbReference>
<evidence type="ECO:0000313" key="10">
    <source>
        <dbReference type="Proteomes" id="UP000272706"/>
    </source>
</evidence>
<evidence type="ECO:0000313" key="9">
    <source>
        <dbReference type="EMBL" id="RJT27233.1"/>
    </source>
</evidence>
<dbReference type="GO" id="GO:0005886">
    <property type="term" value="C:plasma membrane"/>
    <property type="evidence" value="ECO:0007669"/>
    <property type="project" value="UniProtKB-SubCell"/>
</dbReference>